<dbReference type="AlphaFoldDB" id="E8U3V0"/>
<keyword evidence="1" id="KW-1133">Transmembrane helix</keyword>
<keyword evidence="1" id="KW-0812">Transmembrane</keyword>
<dbReference type="HOGENOM" id="CLU_2698515_0_0_0"/>
<feature type="transmembrane region" description="Helical" evidence="1">
    <location>
        <begin position="6"/>
        <end position="28"/>
    </location>
</feature>
<sequence precursor="true">MTPVEAGLYWFCLAALLANVVLIITLLVRRRWLTALLTAVLVGAGAYVIVVRPWLPPHDVNLLEPWKTDGRAG</sequence>
<keyword evidence="3" id="KW-1185">Reference proteome</keyword>
<name>E8U3V0_DEIML</name>
<gene>
    <name evidence="2" type="ordered locus">Deima_3165</name>
</gene>
<evidence type="ECO:0000313" key="2">
    <source>
        <dbReference type="EMBL" id="ADV68793.1"/>
    </source>
</evidence>
<dbReference type="EMBL" id="CP002454">
    <property type="protein sequence ID" value="ADV68793.1"/>
    <property type="molecule type" value="Genomic_DNA"/>
</dbReference>
<organism evidence="2 3">
    <name type="scientific">Deinococcus maricopensis (strain DSM 21211 / LMG 22137 / NRRL B-23946 / LB-34)</name>
    <dbReference type="NCBI Taxonomy" id="709986"/>
    <lineage>
        <taxon>Bacteria</taxon>
        <taxon>Thermotogati</taxon>
        <taxon>Deinococcota</taxon>
        <taxon>Deinococci</taxon>
        <taxon>Deinococcales</taxon>
        <taxon>Deinococcaceae</taxon>
        <taxon>Deinococcus</taxon>
    </lineage>
</organism>
<evidence type="ECO:0000256" key="1">
    <source>
        <dbReference type="SAM" id="Phobius"/>
    </source>
</evidence>
<dbReference type="STRING" id="709986.Deima_3165"/>
<protein>
    <submittedName>
        <fullName evidence="2">Uncharacterized protein</fullName>
    </submittedName>
</protein>
<proteinExistence type="predicted"/>
<keyword evidence="1" id="KW-0472">Membrane</keyword>
<accession>E8U3V0</accession>
<feature type="transmembrane region" description="Helical" evidence="1">
    <location>
        <begin position="35"/>
        <end position="55"/>
    </location>
</feature>
<reference evidence="3" key="2">
    <citation type="submission" date="2011-01" db="EMBL/GenBank/DDBJ databases">
        <title>The complete genome of Deinococcus maricopensis DSM 21211.</title>
        <authorList>
            <consortium name="US DOE Joint Genome Institute (JGI-PGF)"/>
            <person name="Lucas S."/>
            <person name="Copeland A."/>
            <person name="Lapidus A."/>
            <person name="Goodwin L."/>
            <person name="Pitluck S."/>
            <person name="Kyrpides N."/>
            <person name="Mavromatis K."/>
            <person name="Pagani I."/>
            <person name="Ivanova N."/>
            <person name="Ovchinnikova G."/>
            <person name="Zeytun A."/>
            <person name="Detter J.C."/>
            <person name="Han C."/>
            <person name="Land M."/>
            <person name="Hauser L."/>
            <person name="Markowitz V."/>
            <person name="Cheng J.-F."/>
            <person name="Hugenholtz P."/>
            <person name="Woyke T."/>
            <person name="Wu D."/>
            <person name="Pukall R."/>
            <person name="Gehrich-Schroeter G."/>
            <person name="Brambilla E."/>
            <person name="Klenk H.-P."/>
            <person name="Eisen J.A."/>
        </authorList>
    </citation>
    <scope>NUCLEOTIDE SEQUENCE [LARGE SCALE GENOMIC DNA]</scope>
    <source>
        <strain evidence="3">DSM 21211 / LMG 22137 / NRRL B-23946 / LB-34</strain>
    </source>
</reference>
<dbReference type="KEGG" id="dmr:Deima_3165"/>
<reference evidence="2 3" key="1">
    <citation type="journal article" date="2011" name="Stand. Genomic Sci.">
        <title>Complete genome sequence of Deinococcus maricopensis type strain (LB-34).</title>
        <authorList>
            <person name="Pukall R."/>
            <person name="Zeytun A."/>
            <person name="Lucas S."/>
            <person name="Lapidus A."/>
            <person name="Hammon N."/>
            <person name="Deshpande S."/>
            <person name="Nolan M."/>
            <person name="Cheng J.F."/>
            <person name="Pitluck S."/>
            <person name="Liolios K."/>
            <person name="Pagani I."/>
            <person name="Mikhailova N."/>
            <person name="Ivanova N."/>
            <person name="Mavromatis K."/>
            <person name="Pati A."/>
            <person name="Tapia R."/>
            <person name="Han C."/>
            <person name="Goodwin L."/>
            <person name="Chen A."/>
            <person name="Palaniappan K."/>
            <person name="Land M."/>
            <person name="Hauser L."/>
            <person name="Chang Y.J."/>
            <person name="Jeffries C.D."/>
            <person name="Brambilla E.M."/>
            <person name="Rohde M."/>
            <person name="Goker M."/>
            <person name="Detter J.C."/>
            <person name="Woyke T."/>
            <person name="Bristow J."/>
            <person name="Eisen J.A."/>
            <person name="Markowitz V."/>
            <person name="Hugenholtz P."/>
            <person name="Kyrpides N.C."/>
            <person name="Klenk H.P."/>
        </authorList>
    </citation>
    <scope>NUCLEOTIDE SEQUENCE [LARGE SCALE GENOMIC DNA]</scope>
    <source>
        <strain evidence="3">DSM 21211 / LMG 22137 / NRRL B-23946 / LB-34</strain>
    </source>
</reference>
<dbReference type="RefSeq" id="WP_013558296.1">
    <property type="nucleotide sequence ID" value="NC_014958.1"/>
</dbReference>
<dbReference type="Proteomes" id="UP000008635">
    <property type="component" value="Chromosome"/>
</dbReference>
<evidence type="ECO:0000313" key="3">
    <source>
        <dbReference type="Proteomes" id="UP000008635"/>
    </source>
</evidence>